<accession>A0A542YF84</accession>
<feature type="transmembrane region" description="Helical" evidence="1">
    <location>
        <begin position="30"/>
        <end position="51"/>
    </location>
</feature>
<keyword evidence="1" id="KW-1133">Transmembrane helix</keyword>
<gene>
    <name evidence="2" type="ORF">FB562_2278</name>
</gene>
<proteinExistence type="predicted"/>
<protein>
    <submittedName>
        <fullName evidence="2">Putative membrane protein</fullName>
    </submittedName>
</protein>
<evidence type="ECO:0000313" key="3">
    <source>
        <dbReference type="Proteomes" id="UP000317998"/>
    </source>
</evidence>
<dbReference type="RefSeq" id="WP_246081466.1">
    <property type="nucleotide sequence ID" value="NZ_VFOM01000002.1"/>
</dbReference>
<sequence length="107" mass="12142">MLTTFTTTLGQVAADHGPVMAHWAGGGFPWFVVFVPLFWIAVFVGLFVFAGRRRREHFAHREWNATAGARDAEKTLAERFAQGDIDETEYRARLEVLRANRPEPRAP</sequence>
<evidence type="ECO:0000313" key="2">
    <source>
        <dbReference type="EMBL" id="TQL46753.1"/>
    </source>
</evidence>
<name>A0A542YF84_9MICO</name>
<dbReference type="EMBL" id="VFOM01000002">
    <property type="protein sequence ID" value="TQL46753.1"/>
    <property type="molecule type" value="Genomic_DNA"/>
</dbReference>
<organism evidence="2 3">
    <name type="scientific">Homoserinimonas aerilata</name>
    <dbReference type="NCBI Taxonomy" id="1162970"/>
    <lineage>
        <taxon>Bacteria</taxon>
        <taxon>Bacillati</taxon>
        <taxon>Actinomycetota</taxon>
        <taxon>Actinomycetes</taxon>
        <taxon>Micrococcales</taxon>
        <taxon>Microbacteriaceae</taxon>
        <taxon>Homoserinimonas</taxon>
    </lineage>
</organism>
<comment type="caution">
    <text evidence="2">The sequence shown here is derived from an EMBL/GenBank/DDBJ whole genome shotgun (WGS) entry which is preliminary data.</text>
</comment>
<evidence type="ECO:0000256" key="1">
    <source>
        <dbReference type="SAM" id="Phobius"/>
    </source>
</evidence>
<dbReference type="AlphaFoldDB" id="A0A542YF84"/>
<dbReference type="Proteomes" id="UP000317998">
    <property type="component" value="Unassembled WGS sequence"/>
</dbReference>
<keyword evidence="1" id="KW-0472">Membrane</keyword>
<keyword evidence="3" id="KW-1185">Reference proteome</keyword>
<keyword evidence="1" id="KW-0812">Transmembrane</keyword>
<reference evidence="2 3" key="1">
    <citation type="submission" date="2019-06" db="EMBL/GenBank/DDBJ databases">
        <title>Sequencing the genomes of 1000 actinobacteria strains.</title>
        <authorList>
            <person name="Klenk H.-P."/>
        </authorList>
    </citation>
    <scope>NUCLEOTIDE SEQUENCE [LARGE SCALE GENOMIC DNA]</scope>
    <source>
        <strain evidence="2 3">DSM 26477</strain>
    </source>
</reference>